<protein>
    <submittedName>
        <fullName evidence="2">Wsv306-like protein</fullName>
    </submittedName>
</protein>
<evidence type="ECO:0000313" key="2">
    <source>
        <dbReference type="EMBL" id="GBG35377.1"/>
    </source>
</evidence>
<organism evidence="2">
    <name type="scientific">Hemigrapsus takanoi nimavirus</name>
    <dbReference type="NCBI Taxonomy" id="2133792"/>
    <lineage>
        <taxon>Viruses</taxon>
        <taxon>Viruses incertae sedis</taxon>
        <taxon>Naldaviricetes</taxon>
        <taxon>Nimaviridae</taxon>
    </lineage>
</organism>
<accession>A0A401IP40</accession>
<evidence type="ECO:0000256" key="1">
    <source>
        <dbReference type="SAM" id="Phobius"/>
    </source>
</evidence>
<name>A0A401IP40_9VIRU</name>
<feature type="transmembrane region" description="Helical" evidence="1">
    <location>
        <begin position="108"/>
        <end position="126"/>
    </location>
</feature>
<keyword evidence="1" id="KW-0812">Transmembrane</keyword>
<sequence>MWTLRILRKKSYFATKRCRPDERKQCSRTLEQKRVLPCVTAYTHLSGPTCHQEMNRYQRWRTTVYPRFLFDPMKYCKEAEAVCAGLNNNHGAKYIEEKRAFVCIPKAAMIKTALTFAGFYLIWTLLKY</sequence>
<dbReference type="EMBL" id="BFCC01000002">
    <property type="protein sequence ID" value="GBG35377.1"/>
    <property type="molecule type" value="Genomic_DNA"/>
</dbReference>
<comment type="caution">
    <text evidence="2">The sequence shown here is derived from an EMBL/GenBank/DDBJ whole genome shotgun (WGS) entry which is preliminary data.</text>
</comment>
<proteinExistence type="predicted"/>
<reference evidence="2" key="1">
    <citation type="journal article" date="2018" name="J. Virol.">
        <title>Crustacean Genome Exploration Reveals the Evolutionary Origin of White Spot Syndrome Virus.</title>
        <authorList>
            <person name="Kawato S."/>
            <person name="Shitara A."/>
            <person name="Wang Y."/>
            <person name="Nozaki R."/>
            <person name="Kondo H."/>
            <person name="Hirono I."/>
        </authorList>
    </citation>
    <scope>NUCLEOTIDE SEQUENCE</scope>
    <source>
        <strain evidence="2">TUMSAT-1</strain>
    </source>
</reference>
<keyword evidence="1" id="KW-1133">Transmembrane helix</keyword>
<keyword evidence="1" id="KW-0472">Membrane</keyword>